<dbReference type="SUPFAM" id="SSF52540">
    <property type="entry name" value="P-loop containing nucleoside triphosphate hydrolases"/>
    <property type="match status" value="1"/>
</dbReference>
<dbReference type="GO" id="GO:0005829">
    <property type="term" value="C:cytosol"/>
    <property type="evidence" value="ECO:0007669"/>
    <property type="project" value="TreeGrafter"/>
</dbReference>
<gene>
    <name evidence="16" type="ORF">GIY09_00600</name>
</gene>
<dbReference type="SMART" id="SM00487">
    <property type="entry name" value="DEXDc"/>
    <property type="match status" value="1"/>
</dbReference>
<evidence type="ECO:0000256" key="3">
    <source>
        <dbReference type="ARBA" id="ARBA00022741"/>
    </source>
</evidence>
<feature type="domain" description="Helicase C-terminal" evidence="14">
    <location>
        <begin position="214"/>
        <end position="374"/>
    </location>
</feature>
<dbReference type="EC" id="3.6.4.13" evidence="1"/>
<dbReference type="InterPro" id="IPR044742">
    <property type="entry name" value="DEAD/DEAH_RhlB"/>
</dbReference>
<evidence type="ECO:0000256" key="4">
    <source>
        <dbReference type="ARBA" id="ARBA00022801"/>
    </source>
</evidence>
<dbReference type="PROSITE" id="PS51194">
    <property type="entry name" value="HELICASE_CTER"/>
    <property type="match status" value="1"/>
</dbReference>
<evidence type="ECO:0000256" key="2">
    <source>
        <dbReference type="ARBA" id="ARBA00022490"/>
    </source>
</evidence>
<feature type="domain" description="Helicase ATP-binding" evidence="13">
    <location>
        <begin position="32"/>
        <end position="203"/>
    </location>
</feature>
<dbReference type="Gene3D" id="3.40.50.300">
    <property type="entry name" value="P-loop containing nucleotide triphosphate hydrolases"/>
    <property type="match status" value="2"/>
</dbReference>
<evidence type="ECO:0000313" key="16">
    <source>
        <dbReference type="EMBL" id="MRI84403.1"/>
    </source>
</evidence>
<evidence type="ECO:0000256" key="9">
    <source>
        <dbReference type="ARBA" id="ARBA00067932"/>
    </source>
</evidence>
<comment type="caution">
    <text evidence="16">The sequence shown here is derived from an EMBL/GenBank/DDBJ whole genome shotgun (WGS) entry which is preliminary data.</text>
</comment>
<dbReference type="Pfam" id="PF00271">
    <property type="entry name" value="Helicase_C"/>
    <property type="match status" value="1"/>
</dbReference>
<keyword evidence="17" id="KW-1185">Reference proteome</keyword>
<protein>
    <recommendedName>
        <fullName evidence="9">ATP-dependent RNA helicase CshA</fullName>
        <ecNumber evidence="1">3.6.4.13</ecNumber>
    </recommendedName>
</protein>
<dbReference type="AlphaFoldDB" id="A0A6I2GVP4"/>
<dbReference type="InterPro" id="IPR011545">
    <property type="entry name" value="DEAD/DEAH_box_helicase_dom"/>
</dbReference>
<evidence type="ECO:0000256" key="10">
    <source>
        <dbReference type="PROSITE-ProRule" id="PRU00552"/>
    </source>
</evidence>
<feature type="short sequence motif" description="Q motif" evidence="10">
    <location>
        <begin position="1"/>
        <end position="29"/>
    </location>
</feature>
<dbReference type="GO" id="GO:0016787">
    <property type="term" value="F:hydrolase activity"/>
    <property type="evidence" value="ECO:0007669"/>
    <property type="project" value="UniProtKB-KW"/>
</dbReference>
<dbReference type="CDD" id="cd00268">
    <property type="entry name" value="DEADc"/>
    <property type="match status" value="1"/>
</dbReference>
<evidence type="ECO:0000259" key="15">
    <source>
        <dbReference type="PROSITE" id="PS51195"/>
    </source>
</evidence>
<dbReference type="InterPro" id="IPR014014">
    <property type="entry name" value="RNA_helicase_DEAD_Q_motif"/>
</dbReference>
<dbReference type="InterPro" id="IPR014001">
    <property type="entry name" value="Helicase_ATP-bd"/>
</dbReference>
<evidence type="ECO:0000256" key="7">
    <source>
        <dbReference type="ARBA" id="ARBA00038437"/>
    </source>
</evidence>
<evidence type="ECO:0000256" key="1">
    <source>
        <dbReference type="ARBA" id="ARBA00012552"/>
    </source>
</evidence>
<feature type="compositionally biased region" description="Basic and acidic residues" evidence="12">
    <location>
        <begin position="468"/>
        <end position="529"/>
    </location>
</feature>
<dbReference type="FunFam" id="3.40.50.300:FF:000108">
    <property type="entry name" value="ATP-dependent RNA helicase RhlE"/>
    <property type="match status" value="1"/>
</dbReference>
<feature type="domain" description="DEAD-box RNA helicase Q" evidence="15">
    <location>
        <begin position="1"/>
        <end position="29"/>
    </location>
</feature>
<proteinExistence type="inferred from homology"/>
<evidence type="ECO:0000256" key="5">
    <source>
        <dbReference type="ARBA" id="ARBA00022806"/>
    </source>
</evidence>
<keyword evidence="5 11" id="KW-0347">Helicase</keyword>
<dbReference type="PROSITE" id="PS00039">
    <property type="entry name" value="DEAD_ATP_HELICASE"/>
    <property type="match status" value="1"/>
</dbReference>
<name>A0A6I2GVP4_9LACT</name>
<dbReference type="EMBL" id="WJQS01000001">
    <property type="protein sequence ID" value="MRI84403.1"/>
    <property type="molecule type" value="Genomic_DNA"/>
</dbReference>
<feature type="region of interest" description="Disordered" evidence="12">
    <location>
        <begin position="432"/>
        <end position="549"/>
    </location>
</feature>
<comment type="catalytic activity">
    <reaction evidence="8">
        <text>ATP + H2O = ADP + phosphate + H(+)</text>
        <dbReference type="Rhea" id="RHEA:13065"/>
        <dbReference type="ChEBI" id="CHEBI:15377"/>
        <dbReference type="ChEBI" id="CHEBI:15378"/>
        <dbReference type="ChEBI" id="CHEBI:30616"/>
        <dbReference type="ChEBI" id="CHEBI:43474"/>
        <dbReference type="ChEBI" id="CHEBI:456216"/>
        <dbReference type="EC" id="3.6.4.13"/>
    </reaction>
</comment>
<dbReference type="GO" id="GO:0005524">
    <property type="term" value="F:ATP binding"/>
    <property type="evidence" value="ECO:0007669"/>
    <property type="project" value="UniProtKB-KW"/>
</dbReference>
<dbReference type="Proteomes" id="UP000430975">
    <property type="component" value="Unassembled WGS sequence"/>
</dbReference>
<dbReference type="GO" id="GO:0003724">
    <property type="term" value="F:RNA helicase activity"/>
    <property type="evidence" value="ECO:0007669"/>
    <property type="project" value="UniProtKB-EC"/>
</dbReference>
<keyword evidence="6 11" id="KW-0067">ATP-binding</keyword>
<dbReference type="PANTHER" id="PTHR47959:SF1">
    <property type="entry name" value="ATP-DEPENDENT RNA HELICASE DBPA"/>
    <property type="match status" value="1"/>
</dbReference>
<comment type="similarity">
    <text evidence="7 11">Belongs to the DEAD box helicase family.</text>
</comment>
<accession>A0A6I2GVP4</accession>
<dbReference type="PROSITE" id="PS51192">
    <property type="entry name" value="HELICASE_ATP_BIND_1"/>
    <property type="match status" value="1"/>
</dbReference>
<dbReference type="PROSITE" id="PS51195">
    <property type="entry name" value="Q_MOTIF"/>
    <property type="match status" value="1"/>
</dbReference>
<evidence type="ECO:0000256" key="6">
    <source>
        <dbReference type="ARBA" id="ARBA00022840"/>
    </source>
</evidence>
<dbReference type="InterPro" id="IPR050079">
    <property type="entry name" value="DEAD_box_RNA_helicase"/>
</dbReference>
<dbReference type="CDD" id="cd18787">
    <property type="entry name" value="SF2_C_DEAD"/>
    <property type="match status" value="1"/>
</dbReference>
<reference evidence="16 17" key="1">
    <citation type="submission" date="2019-11" db="EMBL/GenBank/DDBJ databases">
        <title>Characterisation of Fundicoccus ignavus gen. nov. sp. nov., a novel genus of the family Aerococcaceae isolated from bulk tank milk.</title>
        <authorList>
            <person name="Siebert A."/>
            <person name="Huptas C."/>
            <person name="Wenning M."/>
            <person name="Scherer S."/>
            <person name="Doll E.V."/>
        </authorList>
    </citation>
    <scope>NUCLEOTIDE SEQUENCE [LARGE SCALE GENOMIC DNA]</scope>
    <source>
        <strain evidence="16 17">WS4759</strain>
    </source>
</reference>
<dbReference type="InterPro" id="IPR000629">
    <property type="entry name" value="RNA-helicase_DEAD-box_CS"/>
</dbReference>
<dbReference type="Pfam" id="PF00270">
    <property type="entry name" value="DEAD"/>
    <property type="match status" value="1"/>
</dbReference>
<evidence type="ECO:0000256" key="12">
    <source>
        <dbReference type="SAM" id="MobiDB-lite"/>
    </source>
</evidence>
<evidence type="ECO:0000259" key="14">
    <source>
        <dbReference type="PROSITE" id="PS51194"/>
    </source>
</evidence>
<evidence type="ECO:0000256" key="8">
    <source>
        <dbReference type="ARBA" id="ARBA00047984"/>
    </source>
</evidence>
<keyword evidence="4 11" id="KW-0378">Hydrolase</keyword>
<dbReference type="InterPro" id="IPR027417">
    <property type="entry name" value="P-loop_NTPase"/>
</dbReference>
<evidence type="ECO:0000313" key="17">
    <source>
        <dbReference type="Proteomes" id="UP000430975"/>
    </source>
</evidence>
<evidence type="ECO:0000259" key="13">
    <source>
        <dbReference type="PROSITE" id="PS51192"/>
    </source>
</evidence>
<organism evidence="16 17">
    <name type="scientific">Fundicoccus ignavus</name>
    <dbReference type="NCBI Taxonomy" id="2664442"/>
    <lineage>
        <taxon>Bacteria</taxon>
        <taxon>Bacillati</taxon>
        <taxon>Bacillota</taxon>
        <taxon>Bacilli</taxon>
        <taxon>Lactobacillales</taxon>
        <taxon>Aerococcaceae</taxon>
        <taxon>Fundicoccus</taxon>
    </lineage>
</organism>
<dbReference type="RefSeq" id="WP_153862903.1">
    <property type="nucleotide sequence ID" value="NZ_WJQS01000001.1"/>
</dbReference>
<dbReference type="GO" id="GO:0003723">
    <property type="term" value="F:RNA binding"/>
    <property type="evidence" value="ECO:0007669"/>
    <property type="project" value="UniProtKB-ARBA"/>
</dbReference>
<evidence type="ECO:0000256" key="11">
    <source>
        <dbReference type="RuleBase" id="RU000492"/>
    </source>
</evidence>
<keyword evidence="2" id="KW-0963">Cytoplasm</keyword>
<dbReference type="SMART" id="SM00490">
    <property type="entry name" value="HELICc"/>
    <property type="match status" value="1"/>
</dbReference>
<keyword evidence="3 11" id="KW-0547">Nucleotide-binding</keyword>
<dbReference type="PANTHER" id="PTHR47959">
    <property type="entry name" value="ATP-DEPENDENT RNA HELICASE RHLE-RELATED"/>
    <property type="match status" value="1"/>
</dbReference>
<sequence>MKFSELDLNKELLKSLTDMGFEEPTPIQQQSVPVALEGKDLIGQAQTGTGKTAAFGLPMLNKLDNSVKTVQGLVVAPTRELAIQVQEELFRIGKEQRARVYVVYGGSPIGKQIERIKRNQPQIIVGTPGRILDLIKRKVLKLDQLQTLVLDEADEMLNMGFIDDIKAIVEETPETRQTLLFSATMPPAIKALGKQFLKEPTHVKIEAKTMTAELIDQYFVKCRDDEKFDIFTRLLDVQNPTQAIVFCRTKKRVDEVGHGLSLRGFNAELIHGDITQQKRTSVINAFRRGEIEILVATDVAARGLDISGVTHVYNYDITQDPESYVHRIGRTGRAGKEGMSVTFVTPNEMSYLRSIETMTTKQMTPLAPPTDKEARQGQLEQLISQLNDKLEADDIDTYRNSAKLLLQHYEVNDLVAALLSEIITDNSTVDVQISPQRPLPNAKGGNQNRSRGRNNRGKGGGKFSGGKRYGDREGRGGRDGRGNREGRDGERRGGRDRQDRQDGRPDREKRGERSNRDNRGERSNRDNRSKGGNAGKTNKNFSIKKNKSN</sequence>
<dbReference type="InterPro" id="IPR001650">
    <property type="entry name" value="Helicase_C-like"/>
</dbReference>